<comment type="similarity">
    <text evidence="1">Belongs to the bacterial solute-binding protein 3 family.</text>
</comment>
<keyword evidence="2" id="KW-0813">Transport</keyword>
<evidence type="ECO:0000313" key="7">
    <source>
        <dbReference type="Proteomes" id="UP000282957"/>
    </source>
</evidence>
<dbReference type="InterPro" id="IPR001638">
    <property type="entry name" value="Solute-binding_3/MltF_N"/>
</dbReference>
<dbReference type="PANTHER" id="PTHR30085:SF7">
    <property type="entry name" value="AMINO-ACID ABC TRANSPORTER-BINDING PROTEIN YHDW-RELATED"/>
    <property type="match status" value="1"/>
</dbReference>
<proteinExistence type="inferred from homology"/>
<dbReference type="Proteomes" id="UP000282957">
    <property type="component" value="Unassembled WGS sequence"/>
</dbReference>
<feature type="signal peptide" evidence="4">
    <location>
        <begin position="1"/>
        <end position="26"/>
    </location>
</feature>
<sequence length="352" mass="36256">MTPMMKNLIQTLGAAAIALLPAATMAQTAAQGADTLAAVRGRGHLLCGVAGDLPGFSAAGPDQSMRGLDADYCRAVAAAVFGNAQAVRFVPQSSVETGIAALGSGAVDILARNATATFGRDTAGNVQPVGVLYYDGQGLLARGNAGVNSLTDLAGKKICVGTGGGLQAPAILERLARERNITFTQVPAASSAAAFDAFLAGQCDVVTGDRSALAARRAVSLPAPDAAVLLPETISREPLSPMVREGDARWRQIADWVLQALLVAEELGVNSTNLAQSVQVDDPEIRLLLGVDSATAAQLGLPAEWAVHALSAVGNYGEMFERNLGTASGIGLDRGLNDLWRRGGLHFPLPLR</sequence>
<protein>
    <submittedName>
        <fullName evidence="6">Transporter substrate-binding domain-containing protein</fullName>
    </submittedName>
</protein>
<dbReference type="GO" id="GO:0006865">
    <property type="term" value="P:amino acid transport"/>
    <property type="evidence" value="ECO:0007669"/>
    <property type="project" value="TreeGrafter"/>
</dbReference>
<keyword evidence="3 4" id="KW-0732">Signal</keyword>
<keyword evidence="7" id="KW-1185">Reference proteome</keyword>
<accession>A0A437LX14</accession>
<feature type="domain" description="Solute-binding protein family 3/N-terminal" evidence="5">
    <location>
        <begin position="44"/>
        <end position="270"/>
    </location>
</feature>
<evidence type="ECO:0000313" key="6">
    <source>
        <dbReference type="EMBL" id="RVT89916.1"/>
    </source>
</evidence>
<evidence type="ECO:0000256" key="2">
    <source>
        <dbReference type="ARBA" id="ARBA00022448"/>
    </source>
</evidence>
<reference evidence="6 7" key="1">
    <citation type="submission" date="2019-01" db="EMBL/GenBank/DDBJ databases">
        <authorList>
            <person name="Chen W.-M."/>
        </authorList>
    </citation>
    <scope>NUCLEOTIDE SEQUENCE [LARGE SCALE GENOMIC DNA]</scope>
    <source>
        <strain evidence="6 7">CCP-6</strain>
    </source>
</reference>
<dbReference type="SMART" id="SM00062">
    <property type="entry name" value="PBPb"/>
    <property type="match status" value="1"/>
</dbReference>
<evidence type="ECO:0000256" key="3">
    <source>
        <dbReference type="ARBA" id="ARBA00022729"/>
    </source>
</evidence>
<evidence type="ECO:0000256" key="1">
    <source>
        <dbReference type="ARBA" id="ARBA00010333"/>
    </source>
</evidence>
<dbReference type="PANTHER" id="PTHR30085">
    <property type="entry name" value="AMINO ACID ABC TRANSPORTER PERMEASE"/>
    <property type="match status" value="1"/>
</dbReference>
<organism evidence="6 7">
    <name type="scientific">Rhodovarius crocodyli</name>
    <dbReference type="NCBI Taxonomy" id="1979269"/>
    <lineage>
        <taxon>Bacteria</taxon>
        <taxon>Pseudomonadati</taxon>
        <taxon>Pseudomonadota</taxon>
        <taxon>Alphaproteobacteria</taxon>
        <taxon>Acetobacterales</taxon>
        <taxon>Roseomonadaceae</taxon>
        <taxon>Rhodovarius</taxon>
    </lineage>
</organism>
<dbReference type="SUPFAM" id="SSF53850">
    <property type="entry name" value="Periplasmic binding protein-like II"/>
    <property type="match status" value="1"/>
</dbReference>
<dbReference type="OrthoDB" id="368476at2"/>
<name>A0A437LX14_9PROT</name>
<dbReference type="EMBL" id="SACL01000016">
    <property type="protein sequence ID" value="RVT89916.1"/>
    <property type="molecule type" value="Genomic_DNA"/>
</dbReference>
<dbReference type="Pfam" id="PF00497">
    <property type="entry name" value="SBP_bac_3"/>
    <property type="match status" value="1"/>
</dbReference>
<comment type="caution">
    <text evidence="6">The sequence shown here is derived from an EMBL/GenBank/DDBJ whole genome shotgun (WGS) entry which is preliminary data.</text>
</comment>
<dbReference type="AlphaFoldDB" id="A0A437LX14"/>
<dbReference type="Gene3D" id="3.40.190.10">
    <property type="entry name" value="Periplasmic binding protein-like II"/>
    <property type="match status" value="2"/>
</dbReference>
<dbReference type="InterPro" id="IPR051455">
    <property type="entry name" value="Bact_solute-bind_prot3"/>
</dbReference>
<evidence type="ECO:0000256" key="4">
    <source>
        <dbReference type="SAM" id="SignalP"/>
    </source>
</evidence>
<gene>
    <name evidence="6" type="ORF">EOD42_24450</name>
</gene>
<feature type="chain" id="PRO_5019055047" evidence="4">
    <location>
        <begin position="27"/>
        <end position="352"/>
    </location>
</feature>
<evidence type="ECO:0000259" key="5">
    <source>
        <dbReference type="SMART" id="SM00062"/>
    </source>
</evidence>